<gene>
    <name evidence="2" type="ORF">B296_00049190</name>
</gene>
<evidence type="ECO:0000256" key="1">
    <source>
        <dbReference type="SAM" id="MobiDB-lite"/>
    </source>
</evidence>
<dbReference type="EMBL" id="AMZH03016339">
    <property type="protein sequence ID" value="RRT44649.1"/>
    <property type="molecule type" value="Genomic_DNA"/>
</dbReference>
<evidence type="ECO:0000313" key="3">
    <source>
        <dbReference type="Proteomes" id="UP000287651"/>
    </source>
</evidence>
<sequence>MDPTADHDGKKSPDGDRSAGYAPYPKLTPEDVAPPPAAATTMPPESNPYVVPSAAPSSSKSLRNIGERITRNFHISPVMYFKAVSDPELRTRRQLWLQKSL</sequence>
<accession>A0A426XYS5</accession>
<organism evidence="2 3">
    <name type="scientific">Ensete ventricosum</name>
    <name type="common">Abyssinian banana</name>
    <name type="synonym">Musa ensete</name>
    <dbReference type="NCBI Taxonomy" id="4639"/>
    <lineage>
        <taxon>Eukaryota</taxon>
        <taxon>Viridiplantae</taxon>
        <taxon>Streptophyta</taxon>
        <taxon>Embryophyta</taxon>
        <taxon>Tracheophyta</taxon>
        <taxon>Spermatophyta</taxon>
        <taxon>Magnoliopsida</taxon>
        <taxon>Liliopsida</taxon>
        <taxon>Zingiberales</taxon>
        <taxon>Musaceae</taxon>
        <taxon>Ensete</taxon>
    </lineage>
</organism>
<proteinExistence type="predicted"/>
<evidence type="ECO:0000313" key="2">
    <source>
        <dbReference type="EMBL" id="RRT44649.1"/>
    </source>
</evidence>
<feature type="compositionally biased region" description="Low complexity" evidence="1">
    <location>
        <begin position="38"/>
        <end position="59"/>
    </location>
</feature>
<name>A0A426XYS5_ENSVE</name>
<feature type="region of interest" description="Disordered" evidence="1">
    <location>
        <begin position="1"/>
        <end position="63"/>
    </location>
</feature>
<protein>
    <submittedName>
        <fullName evidence="2">Uncharacterized protein</fullName>
    </submittedName>
</protein>
<dbReference type="AlphaFoldDB" id="A0A426XYS5"/>
<dbReference type="Proteomes" id="UP000287651">
    <property type="component" value="Unassembled WGS sequence"/>
</dbReference>
<comment type="caution">
    <text evidence="2">The sequence shown here is derived from an EMBL/GenBank/DDBJ whole genome shotgun (WGS) entry which is preliminary data.</text>
</comment>
<reference evidence="2 3" key="1">
    <citation type="journal article" date="2014" name="Agronomy (Basel)">
        <title>A Draft Genome Sequence for Ensete ventricosum, the Drought-Tolerant Tree Against Hunger.</title>
        <authorList>
            <person name="Harrison J."/>
            <person name="Moore K.A."/>
            <person name="Paszkiewicz K."/>
            <person name="Jones T."/>
            <person name="Grant M."/>
            <person name="Ambacheew D."/>
            <person name="Muzemil S."/>
            <person name="Studholme D.J."/>
        </authorList>
    </citation>
    <scope>NUCLEOTIDE SEQUENCE [LARGE SCALE GENOMIC DNA]</scope>
</reference>
<feature type="compositionally biased region" description="Basic and acidic residues" evidence="1">
    <location>
        <begin position="1"/>
        <end position="17"/>
    </location>
</feature>